<dbReference type="EMBL" id="MU393431">
    <property type="protein sequence ID" value="KAI4869379.1"/>
    <property type="molecule type" value="Genomic_DNA"/>
</dbReference>
<accession>A0ACB9ZCB2</accession>
<evidence type="ECO:0000313" key="2">
    <source>
        <dbReference type="Proteomes" id="UP001497700"/>
    </source>
</evidence>
<evidence type="ECO:0000313" key="1">
    <source>
        <dbReference type="EMBL" id="KAI4869379.1"/>
    </source>
</evidence>
<name>A0ACB9ZCB2_9PEZI</name>
<keyword evidence="2" id="KW-1185">Reference proteome</keyword>
<organism evidence="1 2">
    <name type="scientific">Hypoxylon rubiginosum</name>
    <dbReference type="NCBI Taxonomy" id="110542"/>
    <lineage>
        <taxon>Eukaryota</taxon>
        <taxon>Fungi</taxon>
        <taxon>Dikarya</taxon>
        <taxon>Ascomycota</taxon>
        <taxon>Pezizomycotina</taxon>
        <taxon>Sordariomycetes</taxon>
        <taxon>Xylariomycetidae</taxon>
        <taxon>Xylariales</taxon>
        <taxon>Hypoxylaceae</taxon>
        <taxon>Hypoxylon</taxon>
    </lineage>
</organism>
<proteinExistence type="predicted"/>
<dbReference type="Proteomes" id="UP001497700">
    <property type="component" value="Unassembled WGS sequence"/>
</dbReference>
<comment type="caution">
    <text evidence="1">The sequence shown here is derived from an EMBL/GenBank/DDBJ whole genome shotgun (WGS) entry which is preliminary data.</text>
</comment>
<protein>
    <submittedName>
        <fullName evidence="1">Glutathione S-transferase protein-like protein</fullName>
    </submittedName>
</protein>
<reference evidence="1 2" key="1">
    <citation type="journal article" date="2022" name="New Phytol.">
        <title>Ecological generalism drives hyperdiversity of secondary metabolite gene clusters in xylarialean endophytes.</title>
        <authorList>
            <person name="Franco M.E.E."/>
            <person name="Wisecaver J.H."/>
            <person name="Arnold A.E."/>
            <person name="Ju Y.M."/>
            <person name="Slot J.C."/>
            <person name="Ahrendt S."/>
            <person name="Moore L.P."/>
            <person name="Eastman K.E."/>
            <person name="Scott K."/>
            <person name="Konkel Z."/>
            <person name="Mondo S.J."/>
            <person name="Kuo A."/>
            <person name="Hayes R.D."/>
            <person name="Haridas S."/>
            <person name="Andreopoulos B."/>
            <person name="Riley R."/>
            <person name="LaButti K."/>
            <person name="Pangilinan J."/>
            <person name="Lipzen A."/>
            <person name="Amirebrahimi M."/>
            <person name="Yan J."/>
            <person name="Adam C."/>
            <person name="Keymanesh K."/>
            <person name="Ng V."/>
            <person name="Louie K."/>
            <person name="Northen T."/>
            <person name="Drula E."/>
            <person name="Henrissat B."/>
            <person name="Hsieh H.M."/>
            <person name="Youens-Clark K."/>
            <person name="Lutzoni F."/>
            <person name="Miadlikowska J."/>
            <person name="Eastwood D.C."/>
            <person name="Hamelin R.C."/>
            <person name="Grigoriev I.V."/>
            <person name="U'Ren J.M."/>
        </authorList>
    </citation>
    <scope>NUCLEOTIDE SEQUENCE [LARGE SCALE GENOMIC DNA]</scope>
    <source>
        <strain evidence="1 2">CBS 119005</strain>
    </source>
</reference>
<gene>
    <name evidence="1" type="ORF">F4820DRAFT_407242</name>
</gene>
<sequence length="251" mass="28640">MAAPYELIYYAGVPGRGEHVRLILEEAGAPYQDTQFLSFDEARQRVTTWLAGGGHGNPRYFAPPLLKHGDLVISQTPNILLYLGSRLGLAGEQEDDVYRVNALALTALDGLSNEVHDAHHPIAVMLPYADQREESRRRSKEWVQSRLPSHLAYWQKVLVENEERGSGPWLLGSTFTYADLVLFQCLDGTHYAFPKAMRQARDTGKYDRVFKLWEDVKARPNIAAYLASSRRQKYQDWGVYRHYDDNDVIAE</sequence>